<organism evidence="2 3">
    <name type="scientific">Cyclotella atomus</name>
    <dbReference type="NCBI Taxonomy" id="382360"/>
    <lineage>
        <taxon>Eukaryota</taxon>
        <taxon>Sar</taxon>
        <taxon>Stramenopiles</taxon>
        <taxon>Ochrophyta</taxon>
        <taxon>Bacillariophyta</taxon>
        <taxon>Coscinodiscophyceae</taxon>
        <taxon>Thalassiosirophycidae</taxon>
        <taxon>Stephanodiscales</taxon>
        <taxon>Stephanodiscaceae</taxon>
        <taxon>Cyclotella</taxon>
    </lineage>
</organism>
<evidence type="ECO:0000256" key="1">
    <source>
        <dbReference type="SAM" id="MobiDB-lite"/>
    </source>
</evidence>
<accession>A0ABD3Q693</accession>
<keyword evidence="3" id="KW-1185">Reference proteome</keyword>
<sequence>MWKPGTAKPQQQQQQHQSDGVNVTNDNASTSDTNKQPTAKKLSTATMGMRFMQRKSLDSNKSKNNSSPKNKTDGTNNVRPINNSVISSAATSFESTDRKRDISTISSSSPSPLTNTTSTILELATTIDIYGPTSDIIGRRSFNGFHKSISSTWEEAYRKRTESASKTNGKGNKGKISDEELLKRYERYVKEGKKKSGVADENKRKRKSA</sequence>
<feature type="compositionally biased region" description="Low complexity" evidence="1">
    <location>
        <begin position="103"/>
        <end position="116"/>
    </location>
</feature>
<dbReference type="Pfam" id="PF10175">
    <property type="entry name" value="MPP6"/>
    <property type="match status" value="1"/>
</dbReference>
<evidence type="ECO:0000313" key="3">
    <source>
        <dbReference type="Proteomes" id="UP001530400"/>
    </source>
</evidence>
<protein>
    <submittedName>
        <fullName evidence="2">Uncharacterized protein</fullName>
    </submittedName>
</protein>
<dbReference type="Proteomes" id="UP001530400">
    <property type="component" value="Unassembled WGS sequence"/>
</dbReference>
<feature type="compositionally biased region" description="Polar residues" evidence="1">
    <location>
        <begin position="73"/>
        <end position="94"/>
    </location>
</feature>
<proteinExistence type="predicted"/>
<dbReference type="InterPro" id="IPR019324">
    <property type="entry name" value="MPP6"/>
</dbReference>
<feature type="compositionally biased region" description="Polar residues" evidence="1">
    <location>
        <begin position="18"/>
        <end position="46"/>
    </location>
</feature>
<name>A0ABD3Q693_9STRA</name>
<reference evidence="2 3" key="1">
    <citation type="submission" date="2024-10" db="EMBL/GenBank/DDBJ databases">
        <title>Updated reference genomes for cyclostephanoid diatoms.</title>
        <authorList>
            <person name="Roberts W.R."/>
            <person name="Alverson A.J."/>
        </authorList>
    </citation>
    <scope>NUCLEOTIDE SEQUENCE [LARGE SCALE GENOMIC DNA]</scope>
    <source>
        <strain evidence="2 3">AJA010-31</strain>
    </source>
</reference>
<dbReference type="PANTHER" id="PTHR13582">
    <property type="entry name" value="M-PHASE PHOSPHOPROTEIN 6"/>
    <property type="match status" value="1"/>
</dbReference>
<feature type="region of interest" description="Disordered" evidence="1">
    <location>
        <begin position="1"/>
        <end position="116"/>
    </location>
</feature>
<dbReference type="EMBL" id="JALLPJ020000303">
    <property type="protein sequence ID" value="KAL3796044.1"/>
    <property type="molecule type" value="Genomic_DNA"/>
</dbReference>
<dbReference type="PANTHER" id="PTHR13582:SF0">
    <property type="entry name" value="M-PHASE PHOSPHOPROTEIN 6"/>
    <property type="match status" value="1"/>
</dbReference>
<dbReference type="AlphaFoldDB" id="A0ABD3Q693"/>
<gene>
    <name evidence="2" type="ORF">ACHAWO_013930</name>
</gene>
<comment type="caution">
    <text evidence="2">The sequence shown here is derived from an EMBL/GenBank/DDBJ whole genome shotgun (WGS) entry which is preliminary data.</text>
</comment>
<evidence type="ECO:0000313" key="2">
    <source>
        <dbReference type="EMBL" id="KAL3796044.1"/>
    </source>
</evidence>